<dbReference type="PANTHER" id="PTHR37028:SF4">
    <property type="entry name" value="ALMS MOTIF DOMAIN-CONTAINING PROTEIN"/>
    <property type="match status" value="1"/>
</dbReference>
<accession>A0AAD1XDW5</accession>
<dbReference type="EMBL" id="CAMPGE010012132">
    <property type="protein sequence ID" value="CAI2370915.1"/>
    <property type="molecule type" value="Genomic_DNA"/>
</dbReference>
<feature type="coiled-coil region" evidence="1">
    <location>
        <begin position="124"/>
        <end position="206"/>
    </location>
</feature>
<evidence type="ECO:0000313" key="3">
    <source>
        <dbReference type="EMBL" id="CAI2370915.1"/>
    </source>
</evidence>
<organism evidence="3 4">
    <name type="scientific">Euplotes crassus</name>
    <dbReference type="NCBI Taxonomy" id="5936"/>
    <lineage>
        <taxon>Eukaryota</taxon>
        <taxon>Sar</taxon>
        <taxon>Alveolata</taxon>
        <taxon>Ciliophora</taxon>
        <taxon>Intramacronucleata</taxon>
        <taxon>Spirotrichea</taxon>
        <taxon>Hypotrichia</taxon>
        <taxon>Euplotida</taxon>
        <taxon>Euplotidae</taxon>
        <taxon>Moneuplotes</taxon>
    </lineage>
</organism>
<dbReference type="Proteomes" id="UP001295684">
    <property type="component" value="Unassembled WGS sequence"/>
</dbReference>
<comment type="caution">
    <text evidence="3">The sequence shown here is derived from an EMBL/GenBank/DDBJ whole genome shotgun (WGS) entry which is preliminary data.</text>
</comment>
<reference evidence="3" key="1">
    <citation type="submission" date="2023-07" db="EMBL/GenBank/DDBJ databases">
        <authorList>
            <consortium name="AG Swart"/>
            <person name="Singh M."/>
            <person name="Singh A."/>
            <person name="Seah K."/>
            <person name="Emmerich C."/>
        </authorList>
    </citation>
    <scope>NUCLEOTIDE SEQUENCE</scope>
    <source>
        <strain evidence="3">DP1</strain>
    </source>
</reference>
<dbReference type="AlphaFoldDB" id="A0AAD1XDW5"/>
<gene>
    <name evidence="3" type="ORF">ECRASSUSDP1_LOCUS12234</name>
</gene>
<feature type="compositionally biased region" description="Basic and acidic residues" evidence="2">
    <location>
        <begin position="49"/>
        <end position="65"/>
    </location>
</feature>
<proteinExistence type="predicted"/>
<evidence type="ECO:0000313" key="4">
    <source>
        <dbReference type="Proteomes" id="UP001295684"/>
    </source>
</evidence>
<keyword evidence="4" id="KW-1185">Reference proteome</keyword>
<keyword evidence="1" id="KW-0175">Coiled coil</keyword>
<sequence>MNKGINDLLQLLEKETAKASRKKKQYPEKKLTKDDKYSFKPKINKKSQRISDRLDHHNPHSDRINKPTYLINRRHKNDEELKEEYPEIEYKRELKECTFTPGLNKETYRIVSNQDDRDTFNTLYSQAQIISKQKEDLLKETEEQRIQDEIGQCTFKPNISPLEGLDLDIQVQENEYKIEERALKYVQERNKRIEENEKEKANELDEECTFQPKTYQRKPYDLDIEKHINVQSIDKHLERMMIAKEKKSNIEKQWSDKAGSGKHWKGEMTIPKAPQLVNRMKYGKGTKALDKPVSIHETVGNIEASTSSLKRHNNYPQTVIAQEIESKSSQAKLLMKKKNEKENELLKIGDKLDYESAQWKIHNYILALDV</sequence>
<protein>
    <submittedName>
        <fullName evidence="3">Uncharacterized protein</fullName>
    </submittedName>
</protein>
<name>A0AAD1XDW5_EUPCR</name>
<dbReference type="PANTHER" id="PTHR37028">
    <property type="entry name" value="UNNAMED PRODUCT-RELATED"/>
    <property type="match status" value="1"/>
</dbReference>
<feature type="region of interest" description="Disordered" evidence="2">
    <location>
        <begin position="17"/>
        <end position="65"/>
    </location>
</feature>
<evidence type="ECO:0000256" key="1">
    <source>
        <dbReference type="SAM" id="Coils"/>
    </source>
</evidence>
<evidence type="ECO:0000256" key="2">
    <source>
        <dbReference type="SAM" id="MobiDB-lite"/>
    </source>
</evidence>
<feature type="compositionally biased region" description="Basic and acidic residues" evidence="2">
    <location>
        <begin position="25"/>
        <end position="38"/>
    </location>
</feature>